<keyword evidence="1" id="KW-0732">Signal</keyword>
<evidence type="ECO:0000256" key="1">
    <source>
        <dbReference type="SAM" id="SignalP"/>
    </source>
</evidence>
<keyword evidence="3" id="KW-1185">Reference proteome</keyword>
<dbReference type="AlphaFoldDB" id="A0A368HB75"/>
<feature type="signal peptide" evidence="1">
    <location>
        <begin position="1"/>
        <end position="17"/>
    </location>
</feature>
<proteinExistence type="predicted"/>
<protein>
    <recommendedName>
        <fullName evidence="4">Surfactant protein B</fullName>
    </recommendedName>
</protein>
<gene>
    <name evidence="2" type="ORF">ANCCAN_00864</name>
</gene>
<organism evidence="2 3">
    <name type="scientific">Ancylostoma caninum</name>
    <name type="common">Dog hookworm</name>
    <dbReference type="NCBI Taxonomy" id="29170"/>
    <lineage>
        <taxon>Eukaryota</taxon>
        <taxon>Metazoa</taxon>
        <taxon>Ecdysozoa</taxon>
        <taxon>Nematoda</taxon>
        <taxon>Chromadorea</taxon>
        <taxon>Rhabditida</taxon>
        <taxon>Rhabditina</taxon>
        <taxon>Rhabditomorpha</taxon>
        <taxon>Strongyloidea</taxon>
        <taxon>Ancylostomatidae</taxon>
        <taxon>Ancylostomatinae</taxon>
        <taxon>Ancylostoma</taxon>
    </lineage>
</organism>
<dbReference type="EMBL" id="JOJR01000004">
    <property type="protein sequence ID" value="RCN52869.1"/>
    <property type="molecule type" value="Genomic_DNA"/>
</dbReference>
<dbReference type="Proteomes" id="UP000252519">
    <property type="component" value="Unassembled WGS sequence"/>
</dbReference>
<dbReference type="PANTHER" id="PTHR34401:SF3">
    <property type="entry name" value="DB DOMAIN-CONTAINING PROTEIN"/>
    <property type="match status" value="1"/>
</dbReference>
<comment type="caution">
    <text evidence="2">The sequence shown here is derived from an EMBL/GenBank/DDBJ whole genome shotgun (WGS) entry which is preliminary data.</text>
</comment>
<dbReference type="STRING" id="29170.A0A368HB75"/>
<sequence>MLPLFLILVVSASLTTAQMVQQCTCAQVQPCSRVDSGAILQCIDQCQEVAAVKTAASAILEHSPYRRHASQAGVSGDMVHKCFQQVRDRVDSLIKCYTDSVFTPGCAQGAPQMVPKRYMETFKLALFTEMNKILAQAGVQEQVLSFVKAGKKFTSCSMNCVQRATSSCRKQHNCELLLPSDNEMVQKLKVCMQSSGFGTAGVQQVCNCLSNAGAKWV</sequence>
<evidence type="ECO:0008006" key="4">
    <source>
        <dbReference type="Google" id="ProtNLM"/>
    </source>
</evidence>
<dbReference type="OrthoDB" id="5833681at2759"/>
<evidence type="ECO:0000313" key="2">
    <source>
        <dbReference type="EMBL" id="RCN52869.1"/>
    </source>
</evidence>
<feature type="chain" id="PRO_5016927425" description="Surfactant protein B" evidence="1">
    <location>
        <begin position="18"/>
        <end position="217"/>
    </location>
</feature>
<dbReference type="PANTHER" id="PTHR34401">
    <property type="entry name" value="PROTEIN CBG12388-RELATED"/>
    <property type="match status" value="1"/>
</dbReference>
<reference evidence="2 3" key="1">
    <citation type="submission" date="2014-10" db="EMBL/GenBank/DDBJ databases">
        <title>Draft genome of the hookworm Ancylostoma caninum.</title>
        <authorList>
            <person name="Mitreva M."/>
        </authorList>
    </citation>
    <scope>NUCLEOTIDE SEQUENCE [LARGE SCALE GENOMIC DNA]</scope>
    <source>
        <strain evidence="2 3">Baltimore</strain>
    </source>
</reference>
<evidence type="ECO:0000313" key="3">
    <source>
        <dbReference type="Proteomes" id="UP000252519"/>
    </source>
</evidence>
<accession>A0A368HB75</accession>
<name>A0A368HB75_ANCCA</name>